<keyword evidence="1" id="KW-1133">Transmembrane helix</keyword>
<proteinExistence type="predicted"/>
<dbReference type="EMBL" id="CADCVO010000551">
    <property type="protein sequence ID" value="CAA9522836.1"/>
    <property type="molecule type" value="Genomic_DNA"/>
</dbReference>
<reference evidence="2" key="1">
    <citation type="submission" date="2020-02" db="EMBL/GenBank/DDBJ databases">
        <authorList>
            <person name="Meier V. D."/>
        </authorList>
    </citation>
    <scope>NUCLEOTIDE SEQUENCE</scope>
    <source>
        <strain evidence="2">AVDCRST_MAG13</strain>
    </source>
</reference>
<protein>
    <submittedName>
        <fullName evidence="2">Uncharacterized protein</fullName>
    </submittedName>
</protein>
<keyword evidence="1" id="KW-0472">Membrane</keyword>
<organism evidence="2">
    <name type="scientific">uncultured Solirubrobacteraceae bacterium</name>
    <dbReference type="NCBI Taxonomy" id="1162706"/>
    <lineage>
        <taxon>Bacteria</taxon>
        <taxon>Bacillati</taxon>
        <taxon>Actinomycetota</taxon>
        <taxon>Thermoleophilia</taxon>
        <taxon>Solirubrobacterales</taxon>
        <taxon>Solirubrobacteraceae</taxon>
        <taxon>environmental samples</taxon>
    </lineage>
</organism>
<gene>
    <name evidence="2" type="ORF">AVDCRST_MAG13-3478</name>
</gene>
<sequence length="54" mass="5795">MTDLEATLGLVGVFFVLFPLLVQGLIGFAVVQILGERADNQEYRAGLATGEDPE</sequence>
<accession>A0A6J4THM1</accession>
<evidence type="ECO:0000313" key="2">
    <source>
        <dbReference type="EMBL" id="CAA9522836.1"/>
    </source>
</evidence>
<name>A0A6J4THM1_9ACTN</name>
<feature type="transmembrane region" description="Helical" evidence="1">
    <location>
        <begin position="6"/>
        <end position="34"/>
    </location>
</feature>
<dbReference type="AlphaFoldDB" id="A0A6J4THM1"/>
<keyword evidence="1" id="KW-0812">Transmembrane</keyword>
<evidence type="ECO:0000256" key="1">
    <source>
        <dbReference type="SAM" id="Phobius"/>
    </source>
</evidence>